<proteinExistence type="predicted"/>
<keyword evidence="2" id="KW-1185">Reference proteome</keyword>
<protein>
    <recommendedName>
        <fullName evidence="3">DUF3303 domain-containing protein</fullName>
    </recommendedName>
</protein>
<evidence type="ECO:0000313" key="2">
    <source>
        <dbReference type="Proteomes" id="UP000008363"/>
    </source>
</evidence>
<dbReference type="OrthoDB" id="6882086at2"/>
<dbReference type="RefSeq" id="WP_006331423.1">
    <property type="nucleotide sequence ID" value="NZ_BAHC01000060.1"/>
</dbReference>
<dbReference type="EMBL" id="BAHC01000060">
    <property type="protein sequence ID" value="GAB89395.1"/>
    <property type="molecule type" value="Genomic_DNA"/>
</dbReference>
<comment type="caution">
    <text evidence="1">The sequence shown here is derived from an EMBL/GenBank/DDBJ whole genome shotgun (WGS) entry which is preliminary data.</text>
</comment>
<dbReference type="InterPro" id="IPR021734">
    <property type="entry name" value="DUF3303"/>
</dbReference>
<gene>
    <name evidence="1" type="ORF">GORHZ_060_00270</name>
</gene>
<name>K6VR76_9ACTN</name>
<dbReference type="AlphaFoldDB" id="K6VR76"/>
<dbReference type="Pfam" id="PF11746">
    <property type="entry name" value="DUF3303"/>
    <property type="match status" value="1"/>
</dbReference>
<reference evidence="1 2" key="1">
    <citation type="submission" date="2012-08" db="EMBL/GenBank/DDBJ databases">
        <title>Whole genome shotgun sequence of Gordonia rhizosphera NBRC 16068.</title>
        <authorList>
            <person name="Takarada H."/>
            <person name="Isaki S."/>
            <person name="Hosoyama A."/>
            <person name="Tsuchikane K."/>
            <person name="Katsumata H."/>
            <person name="Baba S."/>
            <person name="Ohji S."/>
            <person name="Yamazaki S."/>
            <person name="Fujita N."/>
        </authorList>
    </citation>
    <scope>NUCLEOTIDE SEQUENCE [LARGE SCALE GENOMIC DNA]</scope>
    <source>
        <strain evidence="1 2">NBRC 16068</strain>
    </source>
</reference>
<dbReference type="Proteomes" id="UP000008363">
    <property type="component" value="Unassembled WGS sequence"/>
</dbReference>
<accession>K6VR76</accession>
<organism evidence="1 2">
    <name type="scientific">Gordonia rhizosphera NBRC 16068</name>
    <dbReference type="NCBI Taxonomy" id="1108045"/>
    <lineage>
        <taxon>Bacteria</taxon>
        <taxon>Bacillati</taxon>
        <taxon>Actinomycetota</taxon>
        <taxon>Actinomycetes</taxon>
        <taxon>Mycobacteriales</taxon>
        <taxon>Gordoniaceae</taxon>
        <taxon>Gordonia</taxon>
    </lineage>
</organism>
<dbReference type="STRING" id="1108045.GORHZ_060_00270"/>
<evidence type="ECO:0000313" key="1">
    <source>
        <dbReference type="EMBL" id="GAB89395.1"/>
    </source>
</evidence>
<dbReference type="eggNOG" id="ENOG50337WK">
    <property type="taxonomic scope" value="Bacteria"/>
</dbReference>
<sequence>MKYVISWTTRANGSEEDNDASFRRALALFSKWQPPESETFHQFVGRLDGNGGFAVVETDNPTDVLEGAEKFGTTNEFQVYPVIDINNWVQVAQEGVDFRESIS</sequence>
<evidence type="ECO:0008006" key="3">
    <source>
        <dbReference type="Google" id="ProtNLM"/>
    </source>
</evidence>